<protein>
    <submittedName>
        <fullName evidence="1">Uncharacterized protein</fullName>
    </submittedName>
</protein>
<proteinExistence type="predicted"/>
<dbReference type="RefSeq" id="WP_148950863.1">
    <property type="nucleotide sequence ID" value="NZ_VTES01000006.1"/>
</dbReference>
<reference evidence="1 2" key="1">
    <citation type="submission" date="2019-08" db="EMBL/GenBank/DDBJ databases">
        <title>Bacillus genomes from the desert of Cuatro Cienegas, Coahuila.</title>
        <authorList>
            <person name="Olmedo-Alvarez G."/>
        </authorList>
    </citation>
    <scope>NUCLEOTIDE SEQUENCE [LARGE SCALE GENOMIC DNA]</scope>
    <source>
        <strain evidence="1 2">CH37_1T</strain>
    </source>
</reference>
<organism evidence="1 2">
    <name type="scientific">Bacillus infantis</name>
    <dbReference type="NCBI Taxonomy" id="324767"/>
    <lineage>
        <taxon>Bacteria</taxon>
        <taxon>Bacillati</taxon>
        <taxon>Bacillota</taxon>
        <taxon>Bacilli</taxon>
        <taxon>Bacillales</taxon>
        <taxon>Bacillaceae</taxon>
        <taxon>Bacillus</taxon>
    </lineage>
</organism>
<comment type="caution">
    <text evidence="1">The sequence shown here is derived from an EMBL/GenBank/DDBJ whole genome shotgun (WGS) entry which is preliminary data.</text>
</comment>
<sequence>MKRIERVNIHNEYIYMRTKDIIEDEIPNKLYLYAGLAIKEYRTLGTSVRKKVTPVHSELLEVPISKMPSFAKRIPNGTIGVEVTKKQFHILLTEAHEDPVSLFLFDPE</sequence>
<dbReference type="Proteomes" id="UP000323732">
    <property type="component" value="Unassembled WGS sequence"/>
</dbReference>
<dbReference type="EMBL" id="VTES01000006">
    <property type="protein sequence ID" value="TYS60715.1"/>
    <property type="molecule type" value="Genomic_DNA"/>
</dbReference>
<accession>A0A5D4SAN7</accession>
<evidence type="ECO:0000313" key="2">
    <source>
        <dbReference type="Proteomes" id="UP000323732"/>
    </source>
</evidence>
<dbReference type="AlphaFoldDB" id="A0A5D4SAN7"/>
<evidence type="ECO:0000313" key="1">
    <source>
        <dbReference type="EMBL" id="TYS60715.1"/>
    </source>
</evidence>
<name>A0A5D4SAN7_9BACI</name>
<gene>
    <name evidence="1" type="ORF">FZD47_21135</name>
</gene>